<gene>
    <name evidence="2" type="ORF">GH723_02670</name>
</gene>
<keyword evidence="3" id="KW-1185">Reference proteome</keyword>
<evidence type="ECO:0000313" key="3">
    <source>
        <dbReference type="Proteomes" id="UP000334019"/>
    </source>
</evidence>
<feature type="region of interest" description="Disordered" evidence="1">
    <location>
        <begin position="59"/>
        <end position="112"/>
    </location>
</feature>
<dbReference type="KEGG" id="atq:GH723_02670"/>
<organism evidence="2 3">
    <name type="scientific">Actinomarinicola tropica</name>
    <dbReference type="NCBI Taxonomy" id="2789776"/>
    <lineage>
        <taxon>Bacteria</taxon>
        <taxon>Bacillati</taxon>
        <taxon>Actinomycetota</taxon>
        <taxon>Acidimicrobiia</taxon>
        <taxon>Acidimicrobiales</taxon>
        <taxon>Iamiaceae</taxon>
        <taxon>Actinomarinicola</taxon>
    </lineage>
</organism>
<evidence type="ECO:0000313" key="2">
    <source>
        <dbReference type="EMBL" id="QGG94092.1"/>
    </source>
</evidence>
<dbReference type="AlphaFoldDB" id="A0A5Q2RGX8"/>
<dbReference type="EMBL" id="CP045851">
    <property type="protein sequence ID" value="QGG94092.1"/>
    <property type="molecule type" value="Genomic_DNA"/>
</dbReference>
<sequence length="112" mass="11983">MIPDPSARACVTADEAFAELGIDRTTGYRAIKEGTFPVPVIRVGRLIRVPTAALRRLLDPGAQDSGLDDLYGDDPTADGTDESPTLRLVARPELAHDSRQAASRPNRTGGRS</sequence>
<reference evidence="2 3" key="1">
    <citation type="submission" date="2019-11" db="EMBL/GenBank/DDBJ databases">
        <authorList>
            <person name="He Y."/>
        </authorList>
    </citation>
    <scope>NUCLEOTIDE SEQUENCE [LARGE SCALE GENOMIC DNA]</scope>
    <source>
        <strain evidence="2 3">SCSIO 58843</strain>
    </source>
</reference>
<name>A0A5Q2RGX8_9ACTN</name>
<feature type="compositionally biased region" description="Acidic residues" evidence="1">
    <location>
        <begin position="66"/>
        <end position="81"/>
    </location>
</feature>
<dbReference type="RefSeq" id="WP_153758198.1">
    <property type="nucleotide sequence ID" value="NZ_CP045851.1"/>
</dbReference>
<accession>A0A5Q2RGX8</accession>
<protein>
    <recommendedName>
        <fullName evidence="4">Helix-turn-helix domain-containing protein</fullName>
    </recommendedName>
</protein>
<evidence type="ECO:0008006" key="4">
    <source>
        <dbReference type="Google" id="ProtNLM"/>
    </source>
</evidence>
<evidence type="ECO:0000256" key="1">
    <source>
        <dbReference type="SAM" id="MobiDB-lite"/>
    </source>
</evidence>
<dbReference type="Proteomes" id="UP000334019">
    <property type="component" value="Chromosome"/>
</dbReference>
<proteinExistence type="predicted"/>